<evidence type="ECO:0000259" key="4">
    <source>
        <dbReference type="PROSITE" id="PS51774"/>
    </source>
</evidence>
<proteinExistence type="predicted"/>
<dbReference type="GO" id="GO:0003779">
    <property type="term" value="F:actin binding"/>
    <property type="evidence" value="ECO:0007669"/>
    <property type="project" value="InterPro"/>
</dbReference>
<dbReference type="Pfam" id="PF07765">
    <property type="entry name" value="KIP1"/>
    <property type="match status" value="1"/>
</dbReference>
<evidence type="ECO:0000256" key="2">
    <source>
        <dbReference type="SAM" id="Coils"/>
    </source>
</evidence>
<keyword evidence="5" id="KW-1185">Reference proteome</keyword>
<dbReference type="GeneID" id="105178244"/>
<dbReference type="FunCoup" id="A0A6I9ULG7">
    <property type="interactions" value="66"/>
</dbReference>
<evidence type="ECO:0000256" key="3">
    <source>
        <dbReference type="SAM" id="MobiDB-lite"/>
    </source>
</evidence>
<feature type="domain" description="NAB" evidence="4">
    <location>
        <begin position="10"/>
        <end position="90"/>
    </location>
</feature>
<feature type="region of interest" description="Disordered" evidence="3">
    <location>
        <begin position="299"/>
        <end position="324"/>
    </location>
</feature>
<dbReference type="OrthoDB" id="616075at2759"/>
<dbReference type="InterPro" id="IPR056888">
    <property type="entry name" value="NET2A-D/KIP1-like_dom"/>
</dbReference>
<reference evidence="6" key="1">
    <citation type="submission" date="2025-08" db="UniProtKB">
        <authorList>
            <consortium name="RefSeq"/>
        </authorList>
    </citation>
    <scope>IDENTIFICATION</scope>
</reference>
<evidence type="ECO:0000256" key="1">
    <source>
        <dbReference type="ARBA" id="ARBA00023054"/>
    </source>
</evidence>
<accession>A0A6I9ULG7</accession>
<feature type="compositionally biased region" description="Basic and acidic residues" evidence="3">
    <location>
        <begin position="299"/>
        <end position="315"/>
    </location>
</feature>
<dbReference type="InterPro" id="IPR056889">
    <property type="entry name" value="NET2A-D/KIP1-like_C"/>
</dbReference>
<dbReference type="PANTHER" id="PTHR31631">
    <property type="entry name" value="PROTEIN NETWORKED 2D"/>
    <property type="match status" value="1"/>
</dbReference>
<dbReference type="Proteomes" id="UP000504604">
    <property type="component" value="Linkage group LG15"/>
</dbReference>
<dbReference type="RefSeq" id="XP_011099980.1">
    <property type="nucleotide sequence ID" value="XM_011101678.2"/>
</dbReference>
<protein>
    <submittedName>
        <fullName evidence="6">Protein NETWORKED 2D-like</fullName>
    </submittedName>
</protein>
<dbReference type="AlphaFoldDB" id="A0A6I9ULG7"/>
<dbReference type="Pfam" id="PF25014">
    <property type="entry name" value="NET2A"/>
    <property type="match status" value="1"/>
</dbReference>
<evidence type="ECO:0000313" key="5">
    <source>
        <dbReference type="Proteomes" id="UP000504604"/>
    </source>
</evidence>
<dbReference type="PANTHER" id="PTHR31631:SF0">
    <property type="entry name" value="PROTEIN NETWORKED 2D"/>
    <property type="match status" value="1"/>
</dbReference>
<organism evidence="5 6">
    <name type="scientific">Sesamum indicum</name>
    <name type="common">Oriental sesame</name>
    <name type="synonym">Sesamum orientale</name>
    <dbReference type="NCBI Taxonomy" id="4182"/>
    <lineage>
        <taxon>Eukaryota</taxon>
        <taxon>Viridiplantae</taxon>
        <taxon>Streptophyta</taxon>
        <taxon>Embryophyta</taxon>
        <taxon>Tracheophyta</taxon>
        <taxon>Spermatophyta</taxon>
        <taxon>Magnoliopsida</taxon>
        <taxon>eudicotyledons</taxon>
        <taxon>Gunneridae</taxon>
        <taxon>Pentapetalae</taxon>
        <taxon>asterids</taxon>
        <taxon>lamiids</taxon>
        <taxon>Lamiales</taxon>
        <taxon>Pedaliaceae</taxon>
        <taxon>Sesamum</taxon>
    </lineage>
</organism>
<dbReference type="InterPro" id="IPR011684">
    <property type="entry name" value="NAB"/>
</dbReference>
<feature type="coiled-coil region" evidence="2">
    <location>
        <begin position="383"/>
        <end position="445"/>
    </location>
</feature>
<sequence length="917" mass="105754">MLQRAASNAYSWWWASHIRTKQSKWLEQSLQDMEEKVQAILKLIEEDGDSFAKRAEMYYKRRPELISSVEEVYKAFRAMGDRYDLLSKELQNANHTIATVFPEQVQFEMGEDEYCPTPKIPEKPQIPELNMLNVPQVPKAPSPDLKRIMSAASKQLHRRKSTKVENWIKAADVKSGLTKDEALAEINKLQKEILALQTVKEFVKSSYESGVAKYWEMENQIMDMQKRVSRLQDEFNMGSVIEDDEARTLMAEAALKTCQETLAMLQEKQEKSTREAREEYKKIEAAGQRVQSLRQKFMREQNDEKEPSEGDEKCTKANSSGKDVDALIQETKEIEAFGDNTKESLDLSSLANLTVSQMAEKIDQLVNKVISLETAVSSQTVLVNTLRTETDDLNAQIRHLENENENLIDDTHNLSNRVKEMEEKLNKIQDLNKNVENHHSSLQSNFAEARCSLDHLSERLSSVKPDDEVEEPDSSPYEHKFPGEHKDHKDVPVQGESASKIEAVEDVKEVDVDIQASDPSAPKGIKKSVSFFDRKPKEQAPVDHPNDPDKEINWQEMLLSGMEDREKILLKEYTTILRNYKDVKKKLSVMEKKERDSQFDITVQIRELKKAITKRDEEIQHLRQRLNLVQGDMDVKEDTSQQSTSSGDRSVKPDSGNEDSDVTKDANIPITKQDDEIKLVFMDSAPSTSKVEEKLRTDIDALLDENLEFWLRFSTTFHQVQKFKNEVQDLQDETSKLKEKRKPDGNFPAQIKSEVRPIYKHLREIQTALHLWLDQSMSLKDELKQRFASLCSIQEDITKALKEGVEEDEIRFSSHQAAKFQGEILNMKHENNKVREELQAGIDHVHKLELEVEETLKQLNSEFGISSDQQDSLNRPRIPLRSFIFGTKKKQKHSIFSCMHPYKRYHVSKASSRISDR</sequence>
<dbReference type="Gramene" id="SIN_1025217.t">
    <property type="protein sequence ID" value="SIN_1025217.t"/>
    <property type="gene ID" value="SIN_1025217"/>
</dbReference>
<keyword evidence="1 2" id="KW-0175">Coiled coil</keyword>
<dbReference type="InParanoid" id="A0A6I9ULG7"/>
<dbReference type="KEGG" id="sind:105178244"/>
<feature type="compositionally biased region" description="Basic and acidic residues" evidence="3">
    <location>
        <begin position="476"/>
        <end position="491"/>
    </location>
</feature>
<name>A0A6I9ULG7_SESIN</name>
<feature type="region of interest" description="Disordered" evidence="3">
    <location>
        <begin position="630"/>
        <end position="668"/>
    </location>
</feature>
<dbReference type="Pfam" id="PF24918">
    <property type="entry name" value="NET2A_C"/>
    <property type="match status" value="1"/>
</dbReference>
<dbReference type="PROSITE" id="PS51774">
    <property type="entry name" value="NAB"/>
    <property type="match status" value="1"/>
</dbReference>
<feature type="region of interest" description="Disordered" evidence="3">
    <location>
        <begin position="460"/>
        <end position="492"/>
    </location>
</feature>
<gene>
    <name evidence="6" type="primary">LOC105178244</name>
</gene>
<evidence type="ECO:0000313" key="6">
    <source>
        <dbReference type="RefSeq" id="XP_011099980.1"/>
    </source>
</evidence>